<dbReference type="InterPro" id="IPR051703">
    <property type="entry name" value="NF-kappa-B_Signaling_Reg"/>
</dbReference>
<dbReference type="SUPFAM" id="SSF52980">
    <property type="entry name" value="Restriction endonuclease-like"/>
    <property type="match status" value="1"/>
</dbReference>
<dbReference type="InterPro" id="IPR011335">
    <property type="entry name" value="Restrct_endonuc-II-like"/>
</dbReference>
<keyword evidence="2" id="KW-0255">Endonuclease</keyword>
<keyword evidence="3" id="KW-0378">Hydrolase</keyword>
<reference evidence="5 6" key="1">
    <citation type="submission" date="2022-05" db="EMBL/GenBank/DDBJ databases">
        <authorList>
            <consortium name="Genoscope - CEA"/>
            <person name="William W."/>
        </authorList>
    </citation>
    <scope>NUCLEOTIDE SEQUENCE [LARGE SCALE GENOMIC DNA]</scope>
</reference>
<evidence type="ECO:0000256" key="2">
    <source>
        <dbReference type="ARBA" id="ARBA00022759"/>
    </source>
</evidence>
<gene>
    <name evidence="5" type="ORF">PLOB_00002469</name>
</gene>
<keyword evidence="1" id="KW-0540">Nuclease</keyword>
<evidence type="ECO:0000313" key="6">
    <source>
        <dbReference type="Proteomes" id="UP001159405"/>
    </source>
</evidence>
<name>A0ABN8Q5X5_9CNID</name>
<evidence type="ECO:0000256" key="4">
    <source>
        <dbReference type="ARBA" id="ARBA00022839"/>
    </source>
</evidence>
<dbReference type="Pfam" id="PF01771">
    <property type="entry name" value="Viral_alk_exo"/>
    <property type="match status" value="1"/>
</dbReference>
<proteinExistence type="predicted"/>
<evidence type="ECO:0008006" key="7">
    <source>
        <dbReference type="Google" id="ProtNLM"/>
    </source>
</evidence>
<keyword evidence="4" id="KW-0269">Exonuclease</keyword>
<dbReference type="PANTHER" id="PTHR46609">
    <property type="entry name" value="EXONUCLEASE, PHAGE-TYPE/RECB, C-TERMINAL DOMAIN-CONTAINING PROTEIN"/>
    <property type="match status" value="1"/>
</dbReference>
<dbReference type="InterPro" id="IPR034720">
    <property type="entry name" value="Viral_alk_exo"/>
</dbReference>
<evidence type="ECO:0000313" key="5">
    <source>
        <dbReference type="EMBL" id="CAH3157921.1"/>
    </source>
</evidence>
<accession>A0ABN8Q5X5</accession>
<dbReference type="Gene3D" id="3.90.320.10">
    <property type="match status" value="1"/>
</dbReference>
<comment type="caution">
    <text evidence="5">The sequence shown here is derived from an EMBL/GenBank/DDBJ whole genome shotgun (WGS) entry which is preliminary data.</text>
</comment>
<dbReference type="InterPro" id="IPR011604">
    <property type="entry name" value="PDDEXK-like_dom_sf"/>
</dbReference>
<dbReference type="Proteomes" id="UP001159405">
    <property type="component" value="Unassembled WGS sequence"/>
</dbReference>
<evidence type="ECO:0000256" key="1">
    <source>
        <dbReference type="ARBA" id="ARBA00022722"/>
    </source>
</evidence>
<dbReference type="PANTHER" id="PTHR46609:SF8">
    <property type="entry name" value="YQAJ VIRAL RECOMBINASE DOMAIN-CONTAINING PROTEIN"/>
    <property type="match status" value="1"/>
</dbReference>
<organism evidence="5 6">
    <name type="scientific">Porites lobata</name>
    <dbReference type="NCBI Taxonomy" id="104759"/>
    <lineage>
        <taxon>Eukaryota</taxon>
        <taxon>Metazoa</taxon>
        <taxon>Cnidaria</taxon>
        <taxon>Anthozoa</taxon>
        <taxon>Hexacorallia</taxon>
        <taxon>Scleractinia</taxon>
        <taxon>Fungiina</taxon>
        <taxon>Poritidae</taxon>
        <taxon>Porites</taxon>
    </lineage>
</organism>
<sequence>METRTDLNLNTNHLIDQPFSLDQIHDRCSVIKKNLFIEDKEIKKIEAETRGQSNNQKWFNHRFGRITASKCHRVACPHKANTSPTKIIKDVLRYTQGNPLGLVEVKNIKLKENETLKMALVRKGICNKNGIINKSHQYYYQIQQQAFVAERTWCDFVVRGSNNELFQQRVPFNTAWWKEKLVHLENFFDQYILPELAYPRLKFGLDRYDFKFNC</sequence>
<dbReference type="EMBL" id="CALNXK010000109">
    <property type="protein sequence ID" value="CAH3157921.1"/>
    <property type="molecule type" value="Genomic_DNA"/>
</dbReference>
<keyword evidence="6" id="KW-1185">Reference proteome</keyword>
<evidence type="ECO:0000256" key="3">
    <source>
        <dbReference type="ARBA" id="ARBA00022801"/>
    </source>
</evidence>
<protein>
    <recommendedName>
        <fullName evidence="7">YqaJ viral recombinase domain-containing protein</fullName>
    </recommendedName>
</protein>